<protein>
    <recommendedName>
        <fullName evidence="6">Plus3 domain-containing protein</fullName>
    </recommendedName>
</protein>
<dbReference type="EMBL" id="CH964239">
    <property type="protein sequence ID" value="EDW81928.1"/>
    <property type="molecule type" value="Genomic_DNA"/>
</dbReference>
<evidence type="ECO:0000259" key="6">
    <source>
        <dbReference type="PROSITE" id="PS51360"/>
    </source>
</evidence>
<dbReference type="SMART" id="SM00719">
    <property type="entry name" value="Plus3"/>
    <property type="match status" value="1"/>
</dbReference>
<feature type="compositionally biased region" description="Basic and acidic residues" evidence="5">
    <location>
        <begin position="17"/>
        <end position="26"/>
    </location>
</feature>
<dbReference type="HOGENOM" id="CLU_064812_1_0_1"/>
<keyword evidence="2" id="KW-0805">Transcription regulation</keyword>
<comment type="subcellular location">
    <subcellularLocation>
        <location evidence="1">Nucleus</location>
    </subcellularLocation>
</comment>
<dbReference type="Gene3D" id="3.90.70.200">
    <property type="entry name" value="Plus-3 domain"/>
    <property type="match status" value="1"/>
</dbReference>
<reference evidence="7 8" key="1">
    <citation type="journal article" date="2007" name="Nature">
        <title>Evolution of genes and genomes on the Drosophila phylogeny.</title>
        <authorList>
            <consortium name="Drosophila 12 Genomes Consortium"/>
            <person name="Clark A.G."/>
            <person name="Eisen M.B."/>
            <person name="Smith D.R."/>
            <person name="Bergman C.M."/>
            <person name="Oliver B."/>
            <person name="Markow T.A."/>
            <person name="Kaufman T.C."/>
            <person name="Kellis M."/>
            <person name="Gelbart W."/>
            <person name="Iyer V.N."/>
            <person name="Pollard D.A."/>
            <person name="Sackton T.B."/>
            <person name="Larracuente A.M."/>
            <person name="Singh N.D."/>
            <person name="Abad J.P."/>
            <person name="Abt D.N."/>
            <person name="Adryan B."/>
            <person name="Aguade M."/>
            <person name="Akashi H."/>
            <person name="Anderson W.W."/>
            <person name="Aquadro C.F."/>
            <person name="Ardell D.H."/>
            <person name="Arguello R."/>
            <person name="Artieri C.G."/>
            <person name="Barbash D.A."/>
            <person name="Barker D."/>
            <person name="Barsanti P."/>
            <person name="Batterham P."/>
            <person name="Batzoglou S."/>
            <person name="Begun D."/>
            <person name="Bhutkar A."/>
            <person name="Blanco E."/>
            <person name="Bosak S.A."/>
            <person name="Bradley R.K."/>
            <person name="Brand A.D."/>
            <person name="Brent M.R."/>
            <person name="Brooks A.N."/>
            <person name="Brown R.H."/>
            <person name="Butlin R.K."/>
            <person name="Caggese C."/>
            <person name="Calvi B.R."/>
            <person name="Bernardo de Carvalho A."/>
            <person name="Caspi A."/>
            <person name="Castrezana S."/>
            <person name="Celniker S.E."/>
            <person name="Chang J.L."/>
            <person name="Chapple C."/>
            <person name="Chatterji S."/>
            <person name="Chinwalla A."/>
            <person name="Civetta A."/>
            <person name="Clifton S.W."/>
            <person name="Comeron J.M."/>
            <person name="Costello J.C."/>
            <person name="Coyne J.A."/>
            <person name="Daub J."/>
            <person name="David R.G."/>
            <person name="Delcher A.L."/>
            <person name="Delehaunty K."/>
            <person name="Do C.B."/>
            <person name="Ebling H."/>
            <person name="Edwards K."/>
            <person name="Eickbush T."/>
            <person name="Evans J.D."/>
            <person name="Filipski A."/>
            <person name="Findeiss S."/>
            <person name="Freyhult E."/>
            <person name="Fulton L."/>
            <person name="Fulton R."/>
            <person name="Garcia A.C."/>
            <person name="Gardiner A."/>
            <person name="Garfield D.A."/>
            <person name="Garvin B.E."/>
            <person name="Gibson G."/>
            <person name="Gilbert D."/>
            <person name="Gnerre S."/>
            <person name="Godfrey J."/>
            <person name="Good R."/>
            <person name="Gotea V."/>
            <person name="Gravely B."/>
            <person name="Greenberg A.J."/>
            <person name="Griffiths-Jones S."/>
            <person name="Gross S."/>
            <person name="Guigo R."/>
            <person name="Gustafson E.A."/>
            <person name="Haerty W."/>
            <person name="Hahn M.W."/>
            <person name="Halligan D.L."/>
            <person name="Halpern A.L."/>
            <person name="Halter G.M."/>
            <person name="Han M.V."/>
            <person name="Heger A."/>
            <person name="Hillier L."/>
            <person name="Hinrichs A.S."/>
            <person name="Holmes I."/>
            <person name="Hoskins R.A."/>
            <person name="Hubisz M.J."/>
            <person name="Hultmark D."/>
            <person name="Huntley M.A."/>
            <person name="Jaffe D.B."/>
            <person name="Jagadeeshan S."/>
            <person name="Jeck W.R."/>
            <person name="Johnson J."/>
            <person name="Jones C.D."/>
            <person name="Jordan W.C."/>
            <person name="Karpen G.H."/>
            <person name="Kataoka E."/>
            <person name="Keightley P.D."/>
            <person name="Kheradpour P."/>
            <person name="Kirkness E.F."/>
            <person name="Koerich L.B."/>
            <person name="Kristiansen K."/>
            <person name="Kudrna D."/>
            <person name="Kulathinal R.J."/>
            <person name="Kumar S."/>
            <person name="Kwok R."/>
            <person name="Lander E."/>
            <person name="Langley C.H."/>
            <person name="Lapoint R."/>
            <person name="Lazzaro B.P."/>
            <person name="Lee S.J."/>
            <person name="Levesque L."/>
            <person name="Li R."/>
            <person name="Lin C.F."/>
            <person name="Lin M.F."/>
            <person name="Lindblad-Toh K."/>
            <person name="Llopart A."/>
            <person name="Long M."/>
            <person name="Low L."/>
            <person name="Lozovsky E."/>
            <person name="Lu J."/>
            <person name="Luo M."/>
            <person name="Machado C.A."/>
            <person name="Makalowski W."/>
            <person name="Marzo M."/>
            <person name="Matsuda M."/>
            <person name="Matzkin L."/>
            <person name="McAllister B."/>
            <person name="McBride C.S."/>
            <person name="McKernan B."/>
            <person name="McKernan K."/>
            <person name="Mendez-Lago M."/>
            <person name="Minx P."/>
            <person name="Mollenhauer M.U."/>
            <person name="Montooth K."/>
            <person name="Mount S.M."/>
            <person name="Mu X."/>
            <person name="Myers E."/>
            <person name="Negre B."/>
            <person name="Newfeld S."/>
            <person name="Nielsen R."/>
            <person name="Noor M.A."/>
            <person name="O'Grady P."/>
            <person name="Pachter L."/>
            <person name="Papaceit M."/>
            <person name="Parisi M.J."/>
            <person name="Parisi M."/>
            <person name="Parts L."/>
            <person name="Pedersen J.S."/>
            <person name="Pesole G."/>
            <person name="Phillippy A.M."/>
            <person name="Ponting C.P."/>
            <person name="Pop M."/>
            <person name="Porcelli D."/>
            <person name="Powell J.R."/>
            <person name="Prohaska S."/>
            <person name="Pruitt K."/>
            <person name="Puig M."/>
            <person name="Quesneville H."/>
            <person name="Ram K.R."/>
            <person name="Rand D."/>
            <person name="Rasmussen M.D."/>
            <person name="Reed L.K."/>
            <person name="Reenan R."/>
            <person name="Reily A."/>
            <person name="Remington K.A."/>
            <person name="Rieger T.T."/>
            <person name="Ritchie M.G."/>
            <person name="Robin C."/>
            <person name="Rogers Y.H."/>
            <person name="Rohde C."/>
            <person name="Rozas J."/>
            <person name="Rubenfield M.J."/>
            <person name="Ruiz A."/>
            <person name="Russo S."/>
            <person name="Salzberg S.L."/>
            <person name="Sanchez-Gracia A."/>
            <person name="Saranga D.J."/>
            <person name="Sato H."/>
            <person name="Schaeffer S.W."/>
            <person name="Schatz M.C."/>
            <person name="Schlenke T."/>
            <person name="Schwartz R."/>
            <person name="Segarra C."/>
            <person name="Singh R.S."/>
            <person name="Sirot L."/>
            <person name="Sirota M."/>
            <person name="Sisneros N.B."/>
            <person name="Smith C.D."/>
            <person name="Smith T.F."/>
            <person name="Spieth J."/>
            <person name="Stage D.E."/>
            <person name="Stark A."/>
            <person name="Stephan W."/>
            <person name="Strausberg R.L."/>
            <person name="Strempel S."/>
            <person name="Sturgill D."/>
            <person name="Sutton G."/>
            <person name="Sutton G.G."/>
            <person name="Tao W."/>
            <person name="Teichmann S."/>
            <person name="Tobari Y.N."/>
            <person name="Tomimura Y."/>
            <person name="Tsolas J.M."/>
            <person name="Valente V.L."/>
            <person name="Venter E."/>
            <person name="Venter J.C."/>
            <person name="Vicario S."/>
            <person name="Vieira F.G."/>
            <person name="Vilella A.J."/>
            <person name="Villasante A."/>
            <person name="Walenz B."/>
            <person name="Wang J."/>
            <person name="Wasserman M."/>
            <person name="Watts T."/>
            <person name="Wilson D."/>
            <person name="Wilson R.K."/>
            <person name="Wing R.A."/>
            <person name="Wolfner M.F."/>
            <person name="Wong A."/>
            <person name="Wong G.K."/>
            <person name="Wu C.I."/>
            <person name="Wu G."/>
            <person name="Yamamoto D."/>
            <person name="Yang H.P."/>
            <person name="Yang S.P."/>
            <person name="Yorke J.A."/>
            <person name="Yoshida K."/>
            <person name="Zdobnov E."/>
            <person name="Zhang P."/>
            <person name="Zhang Y."/>
            <person name="Zimin A.V."/>
            <person name="Baldwin J."/>
            <person name="Abdouelleil A."/>
            <person name="Abdulkadir J."/>
            <person name="Abebe A."/>
            <person name="Abera B."/>
            <person name="Abreu J."/>
            <person name="Acer S.C."/>
            <person name="Aftuck L."/>
            <person name="Alexander A."/>
            <person name="An P."/>
            <person name="Anderson E."/>
            <person name="Anderson S."/>
            <person name="Arachi H."/>
            <person name="Azer M."/>
            <person name="Bachantsang P."/>
            <person name="Barry A."/>
            <person name="Bayul T."/>
            <person name="Berlin A."/>
            <person name="Bessette D."/>
            <person name="Bloom T."/>
            <person name="Blye J."/>
            <person name="Boguslavskiy L."/>
            <person name="Bonnet C."/>
            <person name="Boukhgalter B."/>
            <person name="Bourzgui I."/>
            <person name="Brown A."/>
            <person name="Cahill P."/>
            <person name="Channer S."/>
            <person name="Cheshatsang Y."/>
            <person name="Chuda L."/>
            <person name="Citroen M."/>
            <person name="Collymore A."/>
            <person name="Cooke P."/>
            <person name="Costello M."/>
            <person name="D'Aco K."/>
            <person name="Daza R."/>
            <person name="De Haan G."/>
            <person name="DeGray S."/>
            <person name="DeMaso C."/>
            <person name="Dhargay N."/>
            <person name="Dooley K."/>
            <person name="Dooley E."/>
            <person name="Doricent M."/>
            <person name="Dorje P."/>
            <person name="Dorjee K."/>
            <person name="Dupes A."/>
            <person name="Elong R."/>
            <person name="Falk J."/>
            <person name="Farina A."/>
            <person name="Faro S."/>
            <person name="Ferguson D."/>
            <person name="Fisher S."/>
            <person name="Foley C.D."/>
            <person name="Franke A."/>
            <person name="Friedrich D."/>
            <person name="Gadbois L."/>
            <person name="Gearin G."/>
            <person name="Gearin C.R."/>
            <person name="Giannoukos G."/>
            <person name="Goode T."/>
            <person name="Graham J."/>
            <person name="Grandbois E."/>
            <person name="Grewal S."/>
            <person name="Gyaltsen K."/>
            <person name="Hafez N."/>
            <person name="Hagos B."/>
            <person name="Hall J."/>
            <person name="Henson C."/>
            <person name="Hollinger A."/>
            <person name="Honan T."/>
            <person name="Huard M.D."/>
            <person name="Hughes L."/>
            <person name="Hurhula B."/>
            <person name="Husby M.E."/>
            <person name="Kamat A."/>
            <person name="Kanga B."/>
            <person name="Kashin S."/>
            <person name="Khazanovich D."/>
            <person name="Kisner P."/>
            <person name="Lance K."/>
            <person name="Lara M."/>
            <person name="Lee W."/>
            <person name="Lennon N."/>
            <person name="Letendre F."/>
            <person name="LeVine R."/>
            <person name="Lipovsky A."/>
            <person name="Liu X."/>
            <person name="Liu J."/>
            <person name="Liu S."/>
            <person name="Lokyitsang T."/>
            <person name="Lokyitsang Y."/>
            <person name="Lubonja R."/>
            <person name="Lui A."/>
            <person name="MacDonald P."/>
            <person name="Magnisalis V."/>
            <person name="Maru K."/>
            <person name="Matthews C."/>
            <person name="McCusker W."/>
            <person name="McDonough S."/>
            <person name="Mehta T."/>
            <person name="Meldrim J."/>
            <person name="Meneus L."/>
            <person name="Mihai O."/>
            <person name="Mihalev A."/>
            <person name="Mihova T."/>
            <person name="Mittelman R."/>
            <person name="Mlenga V."/>
            <person name="Montmayeur A."/>
            <person name="Mulrain L."/>
            <person name="Navidi A."/>
            <person name="Naylor J."/>
            <person name="Negash T."/>
            <person name="Nguyen T."/>
            <person name="Nguyen N."/>
            <person name="Nicol R."/>
            <person name="Norbu C."/>
            <person name="Norbu N."/>
            <person name="Novod N."/>
            <person name="O'Neill B."/>
            <person name="Osman S."/>
            <person name="Markiewicz E."/>
            <person name="Oyono O.L."/>
            <person name="Patti C."/>
            <person name="Phunkhang P."/>
            <person name="Pierre F."/>
            <person name="Priest M."/>
            <person name="Raghuraman S."/>
            <person name="Rege F."/>
            <person name="Reyes R."/>
            <person name="Rise C."/>
            <person name="Rogov P."/>
            <person name="Ross K."/>
            <person name="Ryan E."/>
            <person name="Settipalli S."/>
            <person name="Shea T."/>
            <person name="Sherpa N."/>
            <person name="Shi L."/>
            <person name="Shih D."/>
            <person name="Sparrow T."/>
            <person name="Spaulding J."/>
            <person name="Stalker J."/>
            <person name="Stange-Thomann N."/>
            <person name="Stavropoulos S."/>
            <person name="Stone C."/>
            <person name="Strader C."/>
            <person name="Tesfaye S."/>
            <person name="Thomson T."/>
            <person name="Thoulutsang Y."/>
            <person name="Thoulutsang D."/>
            <person name="Topham K."/>
            <person name="Topping I."/>
            <person name="Tsamla T."/>
            <person name="Vassiliev H."/>
            <person name="Vo A."/>
            <person name="Wangchuk T."/>
            <person name="Wangdi T."/>
            <person name="Weiand M."/>
            <person name="Wilkinson J."/>
            <person name="Wilson A."/>
            <person name="Yadav S."/>
            <person name="Young G."/>
            <person name="Yu Q."/>
            <person name="Zembek L."/>
            <person name="Zhong D."/>
            <person name="Zimmer A."/>
            <person name="Zwirko Z."/>
            <person name="Jaffe D.B."/>
            <person name="Alvarez P."/>
            <person name="Brockman W."/>
            <person name="Butler J."/>
            <person name="Chin C."/>
            <person name="Gnerre S."/>
            <person name="Grabherr M."/>
            <person name="Kleber M."/>
            <person name="Mauceli E."/>
            <person name="MacCallum I."/>
        </authorList>
    </citation>
    <scope>NUCLEOTIDE SEQUENCE [LARGE SCALE GENOMIC DNA]</scope>
    <source>
        <strain evidence="8">Tucson 14030-0811.24</strain>
    </source>
</reference>
<evidence type="ECO:0000256" key="4">
    <source>
        <dbReference type="ARBA" id="ARBA00023242"/>
    </source>
</evidence>
<dbReference type="KEGG" id="dwi:6649141"/>
<dbReference type="PANTHER" id="PTHR13115:SF8">
    <property type="entry name" value="RNA POLYMERASE-ASSOCIATED PROTEIN RTF1 HOMOLOG"/>
    <property type="match status" value="1"/>
</dbReference>
<feature type="region of interest" description="Disordered" evidence="5">
    <location>
        <begin position="1"/>
        <end position="61"/>
    </location>
</feature>
<dbReference type="STRING" id="7260.B4NDV9"/>
<dbReference type="PhylomeDB" id="B4NDV9"/>
<dbReference type="Proteomes" id="UP000007798">
    <property type="component" value="Unassembled WGS sequence"/>
</dbReference>
<dbReference type="eggNOG" id="KOG2402">
    <property type="taxonomic scope" value="Eukaryota"/>
</dbReference>
<keyword evidence="8" id="KW-1185">Reference proteome</keyword>
<dbReference type="InterPro" id="IPR004343">
    <property type="entry name" value="Plus-3_dom"/>
</dbReference>
<accession>B4NDV9</accession>
<feature type="domain" description="Plus3" evidence="6">
    <location>
        <begin position="97"/>
        <end position="243"/>
    </location>
</feature>
<dbReference type="PANTHER" id="PTHR13115">
    <property type="entry name" value="RNA POLYMERASE-ASSOCIATED PROTEIN RTF1 HOMOLOG"/>
    <property type="match status" value="1"/>
</dbReference>
<dbReference type="InParanoid" id="B4NDV9"/>
<dbReference type="GO" id="GO:0016593">
    <property type="term" value="C:Cdc73/Paf1 complex"/>
    <property type="evidence" value="ECO:0007669"/>
    <property type="project" value="TreeGrafter"/>
</dbReference>
<evidence type="ECO:0000313" key="7">
    <source>
        <dbReference type="EMBL" id="EDW81928.1"/>
    </source>
</evidence>
<organism evidence="7 8">
    <name type="scientific">Drosophila willistoni</name>
    <name type="common">Fruit fly</name>
    <dbReference type="NCBI Taxonomy" id="7260"/>
    <lineage>
        <taxon>Eukaryota</taxon>
        <taxon>Metazoa</taxon>
        <taxon>Ecdysozoa</taxon>
        <taxon>Arthropoda</taxon>
        <taxon>Hexapoda</taxon>
        <taxon>Insecta</taxon>
        <taxon>Pterygota</taxon>
        <taxon>Neoptera</taxon>
        <taxon>Endopterygota</taxon>
        <taxon>Diptera</taxon>
        <taxon>Brachycera</taxon>
        <taxon>Muscomorpha</taxon>
        <taxon>Ephydroidea</taxon>
        <taxon>Drosophilidae</taxon>
        <taxon>Drosophila</taxon>
        <taxon>Sophophora</taxon>
    </lineage>
</organism>
<evidence type="ECO:0000256" key="2">
    <source>
        <dbReference type="ARBA" id="ARBA00023015"/>
    </source>
</evidence>
<dbReference type="GO" id="GO:0003677">
    <property type="term" value="F:DNA binding"/>
    <property type="evidence" value="ECO:0007669"/>
    <property type="project" value="InterPro"/>
</dbReference>
<feature type="region of interest" description="Disordered" evidence="5">
    <location>
        <begin position="311"/>
        <end position="331"/>
    </location>
</feature>
<keyword evidence="4" id="KW-0539">Nucleus</keyword>
<proteinExistence type="predicted"/>
<evidence type="ECO:0000313" key="8">
    <source>
        <dbReference type="Proteomes" id="UP000007798"/>
    </source>
</evidence>
<dbReference type="Pfam" id="PF03126">
    <property type="entry name" value="Plus-3"/>
    <property type="match status" value="1"/>
</dbReference>
<dbReference type="OMA" id="WRDNCVN"/>
<dbReference type="OrthoDB" id="166375at2759"/>
<dbReference type="PROSITE" id="PS51360">
    <property type="entry name" value="PLUS3"/>
    <property type="match status" value="1"/>
</dbReference>
<dbReference type="AlphaFoldDB" id="B4NDV9"/>
<evidence type="ECO:0000256" key="1">
    <source>
        <dbReference type="ARBA" id="ARBA00004123"/>
    </source>
</evidence>
<dbReference type="SUPFAM" id="SSF159042">
    <property type="entry name" value="Plus3-like"/>
    <property type="match status" value="1"/>
</dbReference>
<dbReference type="SMR" id="B4NDV9"/>
<evidence type="ECO:0000256" key="3">
    <source>
        <dbReference type="ARBA" id="ARBA00023163"/>
    </source>
</evidence>
<name>B4NDV9_DROWI</name>
<gene>
    <name evidence="7" type="primary">Dwil\GK25522</name>
    <name evidence="7" type="ORF">Dwil_GK25522</name>
</gene>
<keyword evidence="3" id="KW-0804">Transcription</keyword>
<feature type="compositionally biased region" description="Low complexity" evidence="5">
    <location>
        <begin position="311"/>
        <end position="329"/>
    </location>
</feature>
<dbReference type="InterPro" id="IPR036128">
    <property type="entry name" value="Plus3-like_sf"/>
</dbReference>
<dbReference type="GO" id="GO:1990269">
    <property type="term" value="F:RNA polymerase II C-terminal domain phosphoserine binding"/>
    <property type="evidence" value="ECO:0007669"/>
    <property type="project" value="TreeGrafter"/>
</dbReference>
<evidence type="ECO:0000256" key="5">
    <source>
        <dbReference type="SAM" id="MobiDB-lite"/>
    </source>
</evidence>
<sequence>MDNPKAKSQAGGTKSKQKSETTDDLPKFIYPLILPPSLRSPTADATPLVGTRRPRRRPTSEIVSELRRLRASPLRIDDETESWAIGHERSPPPARPVRTLEQLEQLRLSRHRLEQLLLRPAFEQAVSNCFVRVHINAEATAEMPEYRIAEVITAVELSEGYYVDSPVEAGGKGNRNGSLPTNMALRLRYDDVIKQHELTEISNMPFSRREFELWRDNCINQAIEPPTSETIARKKIELYNALNSEAKSIAMIQQAWTLPIRMPNRGDLLERHGAVYPWQLQRPPLPKPSPMAVGSTDTSIGEASLLASLSSKSSSMNMSQSESSQFQQPEEPEIEIEAINEELEAQRSLTRLRLASLNHRVRHLK</sequence>